<dbReference type="PROSITE" id="PS50088">
    <property type="entry name" value="ANK_REPEAT"/>
    <property type="match status" value="21"/>
</dbReference>
<protein>
    <recommendedName>
        <fullName evidence="15">Ankyrin-1</fullName>
    </recommendedName>
    <alternativeName>
        <fullName evidence="16">Erythrocyte ankyrin</fullName>
    </alternativeName>
</protein>
<dbReference type="GeneID" id="114000186"/>
<dbReference type="Gene3D" id="1.10.533.10">
    <property type="entry name" value="Death Domain, Fas"/>
    <property type="match status" value="1"/>
</dbReference>
<dbReference type="Gene3D" id="1.25.40.20">
    <property type="entry name" value="Ankyrin repeat-containing domain"/>
    <property type="match status" value="3"/>
</dbReference>
<keyword evidence="7" id="KW-0703">Sarcoplasmic reticulum</keyword>
<feature type="repeat" description="ANK" evidence="17">
    <location>
        <begin position="766"/>
        <end position="798"/>
    </location>
</feature>
<gene>
    <name evidence="22" type="primary">ANK1</name>
</gene>
<feature type="repeat" description="ANK" evidence="17">
    <location>
        <begin position="304"/>
        <end position="336"/>
    </location>
</feature>
<feature type="repeat" description="ANK" evidence="17">
    <location>
        <begin position="436"/>
        <end position="468"/>
    </location>
</feature>
<feature type="repeat" description="ANK" evidence="17">
    <location>
        <begin position="601"/>
        <end position="627"/>
    </location>
</feature>
<keyword evidence="12" id="KW-0449">Lipoprotein</keyword>
<dbReference type="FunFam" id="1.25.40.20:FF:000001">
    <property type="entry name" value="Ankyrin-2 isoform 2"/>
    <property type="match status" value="1"/>
</dbReference>
<dbReference type="FunFam" id="2.60.220.30:FF:000002">
    <property type="entry name" value="Ankyrin-3 isoform 2"/>
    <property type="match status" value="1"/>
</dbReference>
<evidence type="ECO:0000256" key="7">
    <source>
        <dbReference type="ARBA" id="ARBA00022951"/>
    </source>
</evidence>
<dbReference type="GO" id="GO:0016529">
    <property type="term" value="C:sarcoplasmic reticulum"/>
    <property type="evidence" value="ECO:0007669"/>
    <property type="project" value="UniProtKB-SubCell"/>
</dbReference>
<dbReference type="SUPFAM" id="SSF47986">
    <property type="entry name" value="DEATH domain"/>
    <property type="match status" value="1"/>
</dbReference>
<feature type="repeat" description="ANK" evidence="17">
    <location>
        <begin position="667"/>
        <end position="699"/>
    </location>
</feature>
<feature type="repeat" description="ANK" evidence="17">
    <location>
        <begin position="634"/>
        <end position="666"/>
    </location>
</feature>
<evidence type="ECO:0000313" key="22">
    <source>
        <dbReference type="RefSeq" id="XP_027600133.1"/>
    </source>
</evidence>
<keyword evidence="4" id="KW-0963">Cytoplasm</keyword>
<dbReference type="SMART" id="SM00248">
    <property type="entry name" value="ANK"/>
    <property type="match status" value="23"/>
</dbReference>
<dbReference type="PANTHER" id="PTHR24123:SF71">
    <property type="entry name" value="ANKYRIN 1, ERYTHROCYTIC A ISOFORM X1"/>
    <property type="match status" value="1"/>
</dbReference>
<keyword evidence="6" id="KW-0677">Repeat</keyword>
<feature type="domain" description="ZU5" evidence="20">
    <location>
        <begin position="956"/>
        <end position="1111"/>
    </location>
</feature>
<feature type="repeat" description="ANK" evidence="17">
    <location>
        <begin position="110"/>
        <end position="142"/>
    </location>
</feature>
<dbReference type="FunFam" id="1.10.533.10:FF:000010">
    <property type="entry name" value="Ankyrin 1"/>
    <property type="match status" value="1"/>
</dbReference>
<dbReference type="CTD" id="286"/>
<dbReference type="Proteomes" id="UP000504627">
    <property type="component" value="Unplaced"/>
</dbReference>
<evidence type="ECO:0000256" key="17">
    <source>
        <dbReference type="PROSITE-ProRule" id="PRU00023"/>
    </source>
</evidence>
<evidence type="ECO:0000256" key="1">
    <source>
        <dbReference type="ARBA" id="ARBA00004245"/>
    </source>
</evidence>
<evidence type="ECO:0000256" key="4">
    <source>
        <dbReference type="ARBA" id="ARBA00022490"/>
    </source>
</evidence>
<feature type="repeat" description="ANK" evidence="17">
    <location>
        <begin position="176"/>
        <end position="200"/>
    </location>
</feature>
<reference evidence="22" key="1">
    <citation type="submission" date="2025-08" db="UniProtKB">
        <authorList>
            <consortium name="RefSeq"/>
        </authorList>
    </citation>
    <scope>IDENTIFICATION</scope>
    <source>
        <tissue evidence="22">Muscle</tissue>
    </source>
</reference>
<dbReference type="InterPro" id="IPR000906">
    <property type="entry name" value="ZU5_dom"/>
</dbReference>
<dbReference type="InterPro" id="IPR011029">
    <property type="entry name" value="DEATH-like_dom_sf"/>
</dbReference>
<feature type="repeat" description="ANK" evidence="17">
    <location>
        <begin position="700"/>
        <end position="732"/>
    </location>
</feature>
<comment type="subcellular location">
    <subcellularLocation>
        <location evidence="1">Cytoplasm</location>
        <location evidence="1">Cytoskeleton</location>
    </subcellularLocation>
    <subcellularLocation>
        <location evidence="3">Membrane</location>
    </subcellularLocation>
    <subcellularLocation>
        <location evidence="2">Sarcoplasmic reticulum</location>
    </subcellularLocation>
</comment>
<evidence type="ECO:0000256" key="14">
    <source>
        <dbReference type="ARBA" id="ARBA00061944"/>
    </source>
</evidence>
<keyword evidence="9" id="KW-0472">Membrane</keyword>
<feature type="repeat" description="ANK" evidence="17">
    <location>
        <begin position="469"/>
        <end position="501"/>
    </location>
</feature>
<evidence type="ECO:0000256" key="8">
    <source>
        <dbReference type="ARBA" id="ARBA00023043"/>
    </source>
</evidence>
<dbReference type="InterPro" id="IPR000488">
    <property type="entry name" value="Death_dom"/>
</dbReference>
<evidence type="ECO:0000256" key="15">
    <source>
        <dbReference type="ARBA" id="ARBA00069479"/>
    </source>
</evidence>
<dbReference type="SUPFAM" id="SSF48403">
    <property type="entry name" value="Ankyrin repeat"/>
    <property type="match status" value="2"/>
</dbReference>
<keyword evidence="8 17" id="KW-0040">ANK repeat</keyword>
<dbReference type="PROSITE" id="PS50297">
    <property type="entry name" value="ANK_REP_REGION"/>
    <property type="match status" value="21"/>
</dbReference>
<feature type="repeat" description="ANK" evidence="17">
    <location>
        <begin position="403"/>
        <end position="435"/>
    </location>
</feature>
<dbReference type="Pfam" id="PF00531">
    <property type="entry name" value="Death"/>
    <property type="match status" value="1"/>
</dbReference>
<evidence type="ECO:0000259" key="20">
    <source>
        <dbReference type="PROSITE" id="PS51145"/>
    </source>
</evidence>
<dbReference type="CDD" id="cd08805">
    <property type="entry name" value="Death_ank1"/>
    <property type="match status" value="1"/>
</dbReference>
<dbReference type="RefSeq" id="XP_027600133.1">
    <property type="nucleotide sequence ID" value="XM_027744332.2"/>
</dbReference>
<feature type="compositionally biased region" description="Basic and acidic residues" evidence="18">
    <location>
        <begin position="10"/>
        <end position="29"/>
    </location>
</feature>
<comment type="subunit">
    <text evidence="14">Component of the ankyrin-1 complex in the erythrocyte, composed of ANK1, RHCE, RHAG, SLC4A1, EPB42, GYPA, GYPB and AQP1. Interacts with a number of integral membrane proteins and cytoskeletal proteins. Interacts (via N-terminus) with SPTB/spectrin (beta chain). Also interacts with TTN/titin. Isoform Mu17 interacts with OBSCN isoform 3/obscurin. Interacts with HIF1AN. Interacts (via ANK 1-5 repeats) with RHCE; this interaction mediates the primary membrane attachment site for ANK1. Interacts (via ANK 1-2 repeats) with AQP1 (via the N-terminal). Interacts (via ANK 1-13 repeats) with EPB42. Interacts directly with SLC4A1 (via the cytoplasmic domain); this interaction is mediated by the SLC4A1 Band 3-II and Band 3-III dimers.</text>
</comment>
<keyword evidence="21" id="KW-1185">Reference proteome</keyword>
<feature type="repeat" description="ANK" evidence="17">
    <location>
        <begin position="535"/>
        <end position="560"/>
    </location>
</feature>
<feature type="compositionally biased region" description="Polar residues" evidence="18">
    <location>
        <begin position="933"/>
        <end position="947"/>
    </location>
</feature>
<comment type="function">
    <text evidence="13">Component of the ankyrin-1 complex, a multiprotein complex involved in the stability and shape of the erythrocyte membrane. Attaches integral membrane proteins to cytoskeletal elements; binds to the erythrocyte membrane protein band 4.2, to Na-K ATPase, to the lymphocyte membrane protein GP85, and to the cytoskeletal proteins fodrin, tubulin, vimentin and desmin. Erythrocyte ankyrins also link spectrin (beta chain) to the cytoplasmic domain of the erythrocytes anion exchange protein; they retain most or all of these binding functions.</text>
</comment>
<evidence type="ECO:0000256" key="16">
    <source>
        <dbReference type="ARBA" id="ARBA00083208"/>
    </source>
</evidence>
<dbReference type="PROSITE" id="PS51145">
    <property type="entry name" value="ZU5"/>
    <property type="match status" value="2"/>
</dbReference>
<accession>A0A6J2IL91</accession>
<feature type="repeat" description="ANK" evidence="17">
    <location>
        <begin position="502"/>
        <end position="534"/>
    </location>
</feature>
<dbReference type="SMART" id="SM00218">
    <property type="entry name" value="ZU5"/>
    <property type="match status" value="1"/>
</dbReference>
<feature type="region of interest" description="Disordered" evidence="18">
    <location>
        <begin position="914"/>
        <end position="947"/>
    </location>
</feature>
<evidence type="ECO:0000259" key="19">
    <source>
        <dbReference type="PROSITE" id="PS50017"/>
    </source>
</evidence>
<evidence type="ECO:0000256" key="11">
    <source>
        <dbReference type="ARBA" id="ARBA00023278"/>
    </source>
</evidence>
<keyword evidence="5" id="KW-0597">Phosphoprotein</keyword>
<dbReference type="Pfam" id="PF12796">
    <property type="entry name" value="Ank_2"/>
    <property type="match status" value="6"/>
</dbReference>
<evidence type="ECO:0000256" key="10">
    <source>
        <dbReference type="ARBA" id="ARBA00023212"/>
    </source>
</evidence>
<dbReference type="Pfam" id="PF00791">
    <property type="entry name" value="ZU5"/>
    <property type="match status" value="1"/>
</dbReference>
<feature type="repeat" description="ANK" evidence="17">
    <location>
        <begin position="143"/>
        <end position="175"/>
    </location>
</feature>
<feature type="repeat" description="ANK" evidence="17">
    <location>
        <begin position="733"/>
        <end position="765"/>
    </location>
</feature>
<evidence type="ECO:0000256" key="5">
    <source>
        <dbReference type="ARBA" id="ARBA00022553"/>
    </source>
</evidence>
<feature type="region of interest" description="Disordered" evidence="18">
    <location>
        <begin position="1"/>
        <end position="47"/>
    </location>
</feature>
<dbReference type="GO" id="GO:0016020">
    <property type="term" value="C:membrane"/>
    <property type="evidence" value="ECO:0007669"/>
    <property type="project" value="UniProtKB-SubCell"/>
</dbReference>
<feature type="repeat" description="ANK" evidence="17">
    <location>
        <begin position="271"/>
        <end position="303"/>
    </location>
</feature>
<name>A0A6J2IL91_9PASS</name>
<dbReference type="Gene3D" id="2.60.220.30">
    <property type="match status" value="2"/>
</dbReference>
<dbReference type="FunFam" id="2.60.220.30:FF:000001">
    <property type="entry name" value="Ankyrin-3 isoform 2"/>
    <property type="match status" value="1"/>
</dbReference>
<evidence type="ECO:0000256" key="9">
    <source>
        <dbReference type="ARBA" id="ARBA00023136"/>
    </source>
</evidence>
<dbReference type="GO" id="GO:0014731">
    <property type="term" value="C:spectrin-associated cytoskeleton"/>
    <property type="evidence" value="ECO:0007669"/>
    <property type="project" value="UniProtKB-ARBA"/>
</dbReference>
<evidence type="ECO:0000313" key="21">
    <source>
        <dbReference type="Proteomes" id="UP000504627"/>
    </source>
</evidence>
<dbReference type="InterPro" id="IPR051165">
    <property type="entry name" value="Multifunctional_ANK_Repeat"/>
</dbReference>
<proteinExistence type="predicted"/>
<dbReference type="PROSITE" id="PS50017">
    <property type="entry name" value="DEATH_DOMAIN"/>
    <property type="match status" value="1"/>
</dbReference>
<feature type="domain" description="Death" evidence="19">
    <location>
        <begin position="1448"/>
        <end position="1532"/>
    </location>
</feature>
<dbReference type="GO" id="GO:0007165">
    <property type="term" value="P:signal transduction"/>
    <property type="evidence" value="ECO:0007669"/>
    <property type="project" value="InterPro"/>
</dbReference>
<feature type="repeat" description="ANK" evidence="17">
    <location>
        <begin position="370"/>
        <end position="402"/>
    </location>
</feature>
<dbReference type="Pfam" id="PF13637">
    <property type="entry name" value="Ank_4"/>
    <property type="match status" value="2"/>
</dbReference>
<evidence type="ECO:0000256" key="2">
    <source>
        <dbReference type="ARBA" id="ARBA00004369"/>
    </source>
</evidence>
<feature type="repeat" description="ANK" evidence="17">
    <location>
        <begin position="337"/>
        <end position="369"/>
    </location>
</feature>
<dbReference type="PANTHER" id="PTHR24123">
    <property type="entry name" value="ANKYRIN REPEAT-CONTAINING"/>
    <property type="match status" value="1"/>
</dbReference>
<feature type="domain" description="ZU5" evidence="20">
    <location>
        <begin position="1113"/>
        <end position="1259"/>
    </location>
</feature>
<feature type="region of interest" description="Disordered" evidence="18">
    <location>
        <begin position="1688"/>
        <end position="1710"/>
    </location>
</feature>
<evidence type="ECO:0000256" key="6">
    <source>
        <dbReference type="ARBA" id="ARBA00022737"/>
    </source>
</evidence>
<evidence type="ECO:0000256" key="18">
    <source>
        <dbReference type="SAM" id="MobiDB-lite"/>
    </source>
</evidence>
<dbReference type="InterPro" id="IPR040745">
    <property type="entry name" value="Ankyrin_UPA"/>
</dbReference>
<organism evidence="21 22">
    <name type="scientific">Pipra filicauda</name>
    <name type="common">Wire-tailed manakin</name>
    <dbReference type="NCBI Taxonomy" id="649802"/>
    <lineage>
        <taxon>Eukaryota</taxon>
        <taxon>Metazoa</taxon>
        <taxon>Chordata</taxon>
        <taxon>Craniata</taxon>
        <taxon>Vertebrata</taxon>
        <taxon>Euteleostomi</taxon>
        <taxon>Archelosauria</taxon>
        <taxon>Archosauria</taxon>
        <taxon>Dinosauria</taxon>
        <taxon>Saurischia</taxon>
        <taxon>Theropoda</taxon>
        <taxon>Coelurosauria</taxon>
        <taxon>Aves</taxon>
        <taxon>Neognathae</taxon>
        <taxon>Neoaves</taxon>
        <taxon>Telluraves</taxon>
        <taxon>Australaves</taxon>
        <taxon>Passeriformes</taxon>
        <taxon>Pipridae</taxon>
        <taxon>Pipra</taxon>
    </lineage>
</organism>
<feature type="compositionally biased region" description="Basic residues" evidence="18">
    <location>
        <begin position="30"/>
        <end position="42"/>
    </location>
</feature>
<dbReference type="SMART" id="SM00005">
    <property type="entry name" value="DEATH"/>
    <property type="match status" value="1"/>
</dbReference>
<dbReference type="PRINTS" id="PR01415">
    <property type="entry name" value="ANKYRIN"/>
</dbReference>
<keyword evidence="10" id="KW-0206">Cytoskeleton</keyword>
<dbReference type="FunFam" id="2.60.40.2660:FF:000002">
    <property type="entry name" value="Ankyrin-1 isoform B"/>
    <property type="match status" value="1"/>
</dbReference>
<feature type="repeat" description="ANK" evidence="17">
    <location>
        <begin position="568"/>
        <end position="600"/>
    </location>
</feature>
<dbReference type="Pfam" id="PF17809">
    <property type="entry name" value="UPA_2"/>
    <property type="match status" value="1"/>
</dbReference>
<feature type="repeat" description="ANK" evidence="17">
    <location>
        <begin position="77"/>
        <end position="98"/>
    </location>
</feature>
<evidence type="ECO:0000256" key="12">
    <source>
        <dbReference type="ARBA" id="ARBA00023288"/>
    </source>
</evidence>
<dbReference type="InterPro" id="IPR002110">
    <property type="entry name" value="Ankyrin_rpt"/>
</dbReference>
<dbReference type="Gene3D" id="2.60.40.2660">
    <property type="match status" value="1"/>
</dbReference>
<dbReference type="Pfam" id="PF00023">
    <property type="entry name" value="Ank"/>
    <property type="match status" value="3"/>
</dbReference>
<evidence type="ECO:0000256" key="13">
    <source>
        <dbReference type="ARBA" id="ARBA00058177"/>
    </source>
</evidence>
<evidence type="ECO:0000256" key="3">
    <source>
        <dbReference type="ARBA" id="ARBA00004370"/>
    </source>
</evidence>
<dbReference type="GO" id="GO:0071944">
    <property type="term" value="C:cell periphery"/>
    <property type="evidence" value="ECO:0007669"/>
    <property type="project" value="UniProtKB-ARBA"/>
</dbReference>
<feature type="repeat" description="ANK" evidence="17">
    <location>
        <begin position="238"/>
        <end position="270"/>
    </location>
</feature>
<dbReference type="FunFam" id="1.25.40.20:FF:000002">
    <property type="entry name" value="Ankyrin-2 isoform 2"/>
    <property type="match status" value="1"/>
</dbReference>
<dbReference type="FunFam" id="1.25.40.20:FF:000003">
    <property type="entry name" value="Ankyrin, isoform B"/>
    <property type="match status" value="1"/>
</dbReference>
<sequence>MAQAAKQLKKIKDIEAQALQEQKEKEESNRKRRNRSRDRKKKADAATSFLRAARSGNLDKALDHLRNGVDINTCNQNGLNALHLASKEGHVKMVVELLHKEIVLETTTKKGNTALHIAALAGQQDVVRELVNYGANVNAQSQKGFTPLYMAAQENHLEVVKFLLENGANQNVATEDGFTPLAVALQQGHENVVAHLINYGTKGKVRLPALHIAARNDDTRTAAVLLQNDPNADVLSKTGFTPLHIAAHYENLSVAQLLLNRGASVNFTPQNGITPLHIASRRGNIIMVRLLLDRGAQIETRTKDELTPLHCAARNGHVRIAEILLDHGAPIQAKTKNGLSPMHMAAQGDHLDCVRLLLQYSADIDDITLDHLTPLHVAAHCGHHRVAKLLVEKGAKPNSRALNGFTPLHIACKKNHIRVMELLLKTGASIDAVTESGLTPLHVAAFMGHLPIVKTLLQRGASPNVSNVKVETPLHMAARAGHTDVAKYLLQNKAKANAKAKDDQTPLHCAARIGHTGMVRLLLDNNANPNLATTAGHTPLHITAREGHMDTALALLEKGALQTCMTKKGFTPLHVAAKYGKVDVAELLLAHDAHPNAAGKNGLTPLHVAVHHNNLEIVKLLLPKGSSPHNSAWNGYTPLHIAAKQNQLEVASSLLQYGASANAESVQGVTPLHLAAQEGHADMVALLFSKQANGDLGNKSGLTPLHLVAQEGHVLVADVLVKHGVTVDATTRMGYTPLHVASHYGNIKLVKFLLQHQADVNAKTKLGYTPLHQAAQQGHTDVVTLLLKHGASPNEISTNGTTPLAIAKRLGYISVTDVLKIVTEETDIPPVGDKHRMSFPETVDEILDVSEDEGTAHVTVMEEELMAPKPRTADLRDQEGKKEILEFMTTTTLEQTVESPAVLQVPFVPPETVVTRAEETEQPSKEFDEDSLIPSSPATETSDNISPVASPVHTGFLVSFMVDARGGSMRGSRHHGLRVVIPPRACAAPTRITCRLVKPQKLPAPPPLAEEEGLASRIIALGPAGAQFLSPVIVEIPHFASYGRGDRELVVLRSENGSVWKEHRNRYEESYMDQLLNGMDEELESQEELDKKRVCRIITTDFPLYFVVMSRICQDCDMIGPEGGCLKSTLVPMVQATFPDTAVTKRVRLALQAQPVPDELVTKLLGNQATFSPIVTVEPRRRKFHRPIGLRIPLPPSWKDNPRDSGEGDTTSLRLLCSVIGGTAQAQWEDITGTTKLVYENECANFTTNVSARFWLADCPRTAEAVHFATMLYKELTAVPYMAKFVVFAKMNDAREGRLRCYCMTDDKVDKTLEQHENFTEVARSRDIEVVEGMPLHVELSGNLVPVKKATQPRTFLFQSFRENRLAIPIKVRDSSREASGSLSFLRKAMKYEDLQHVLCHLNISVPPCTKGSGSEERRRTLTPLSLRERYSILSETSFGSLSSTDKTDQKMVDIAEQLGLSWAELARELQFGVEDINRIRVENPNSLLEQSIALLNLWVSREGKNVKMENLYMALRNIDRGEIVSALDGSGRQSRSLKGGWRYTDREYSLSPSQMNGYASLQDELLSPASLHYTLPSPLRADQYWNEVAIMDAIPMAATEQDALMEMSDMQVWSSGLTPSLVMAEDSSLECSKAEDSDATSEGRFTGQLLADVHGPDHMGSMDLVEDDTVDSDAMNGLIDLLEQEEGQRPEGKMPAGDHQPGTGEQDPESEVSFVSVQQKVQARITTSPTISHAVEKSAERLRDWNAEGSFISCLQDLTAGSWQEGVTRRLLPTHTTASEAQGQEQEQVLVPAVELMRISSAEDSDWQPQHPTGGWQEEAHSRFFGQGNEVLHLPGEQVTEEQFTDDQGNIVTKKIIRKVVRQLGPGDMGDRQEQEELILEGSLREPQDLEAEDDHFMKYSFLHRDGLGAKEEVRVRVPKPEVSGGRMGAQIVKRASLKRGKQ</sequence>
<feature type="compositionally biased region" description="Basic and acidic residues" evidence="18">
    <location>
        <begin position="916"/>
        <end position="926"/>
    </location>
</feature>
<dbReference type="InterPro" id="IPR036770">
    <property type="entry name" value="Ankyrin_rpt-contain_sf"/>
</dbReference>
<keyword evidence="11" id="KW-0379">Hydroxylation</keyword>